<dbReference type="InterPro" id="IPR055411">
    <property type="entry name" value="LRR_FXL15/At3g58940/PEG3-like"/>
</dbReference>
<comment type="caution">
    <text evidence="2">The sequence shown here is derived from an EMBL/GenBank/DDBJ whole genome shotgun (WGS) entry which is preliminary data.</text>
</comment>
<dbReference type="InterPro" id="IPR036047">
    <property type="entry name" value="F-box-like_dom_sf"/>
</dbReference>
<evidence type="ECO:0000313" key="2">
    <source>
        <dbReference type="EMBL" id="CAI0458444.1"/>
    </source>
</evidence>
<dbReference type="InterPro" id="IPR006566">
    <property type="entry name" value="FBD"/>
</dbReference>
<dbReference type="PANTHER" id="PTHR31639:SF312">
    <property type="entry name" value="CYCLIN-LIKE F-BOX"/>
    <property type="match status" value="1"/>
</dbReference>
<dbReference type="Proteomes" id="UP001154282">
    <property type="component" value="Unassembled WGS sequence"/>
</dbReference>
<name>A0AAV0NIE4_9ROSI</name>
<dbReference type="SUPFAM" id="SSF81383">
    <property type="entry name" value="F-box domain"/>
    <property type="match status" value="1"/>
</dbReference>
<dbReference type="PANTHER" id="PTHR31639">
    <property type="entry name" value="F-BOX PROTEIN-LIKE"/>
    <property type="match status" value="1"/>
</dbReference>
<protein>
    <recommendedName>
        <fullName evidence="1">F-box domain-containing protein</fullName>
    </recommendedName>
</protein>
<sequence>MKRLCETNASRIGGLPAEVIGRLLTFLPVKEAARTSLLSREWRHRWRSIPQLVFDDSFAPAPEKSDCSPDDGKFLMHIYEALLLHEGPITKFELAIPGLGRSRCPKLDLLMLYLSSKGVQELTLLFSGTGRCGQLHSALFSAIHLKRLTLQRCKFTPPSGFKGFPKLTHLQLENVWLPLDFFEHVLPKFPLLEELRVLPRCYGYKELAFVAPSLKVLSFRSTLWKLCFKHTPVLSVVSVLDPGECNYAEDNFADDVPDMVRLFESLPALQHLNLGVELLLSLAAAPPVPCQLPTSLRNLKFLEIPRLLLDRLPQAQVLVCLIMSSPNLETLTIRIDDDSYHPPSEVIANLVELLEAEDHPRVCRLQHLKEFNIRDSRGTQVELDLVRFVLATAPLLHRISVLPLKELSSKKVVRFLKEVTLYKRISKEAELKYLWDDEVDNS</sequence>
<dbReference type="Pfam" id="PF08387">
    <property type="entry name" value="FBD"/>
    <property type="match status" value="1"/>
</dbReference>
<accession>A0AAV0NIE4</accession>
<dbReference type="InterPro" id="IPR032675">
    <property type="entry name" value="LRR_dom_sf"/>
</dbReference>
<dbReference type="SUPFAM" id="SSF52047">
    <property type="entry name" value="RNI-like"/>
    <property type="match status" value="1"/>
</dbReference>
<dbReference type="EMBL" id="CAMGYJ010000008">
    <property type="protein sequence ID" value="CAI0458444.1"/>
    <property type="molecule type" value="Genomic_DNA"/>
</dbReference>
<reference evidence="2" key="1">
    <citation type="submission" date="2022-08" db="EMBL/GenBank/DDBJ databases">
        <authorList>
            <person name="Gutierrez-Valencia J."/>
        </authorList>
    </citation>
    <scope>NUCLEOTIDE SEQUENCE</scope>
</reference>
<keyword evidence="3" id="KW-1185">Reference proteome</keyword>
<evidence type="ECO:0000313" key="3">
    <source>
        <dbReference type="Proteomes" id="UP001154282"/>
    </source>
</evidence>
<evidence type="ECO:0000259" key="1">
    <source>
        <dbReference type="PROSITE" id="PS50181"/>
    </source>
</evidence>
<dbReference type="InterPro" id="IPR001810">
    <property type="entry name" value="F-box_dom"/>
</dbReference>
<feature type="domain" description="F-box" evidence="1">
    <location>
        <begin position="9"/>
        <end position="57"/>
    </location>
</feature>
<dbReference type="Pfam" id="PF00646">
    <property type="entry name" value="F-box"/>
    <property type="match status" value="1"/>
</dbReference>
<dbReference type="AlphaFoldDB" id="A0AAV0NIE4"/>
<dbReference type="PROSITE" id="PS50181">
    <property type="entry name" value="FBOX"/>
    <property type="match status" value="1"/>
</dbReference>
<proteinExistence type="predicted"/>
<dbReference type="Pfam" id="PF24758">
    <property type="entry name" value="LRR_At5g56370"/>
    <property type="match status" value="1"/>
</dbReference>
<dbReference type="Gene3D" id="3.80.10.10">
    <property type="entry name" value="Ribonuclease Inhibitor"/>
    <property type="match status" value="1"/>
</dbReference>
<gene>
    <name evidence="2" type="ORF">LITE_LOCUS33539</name>
</gene>
<organism evidence="2 3">
    <name type="scientific">Linum tenue</name>
    <dbReference type="NCBI Taxonomy" id="586396"/>
    <lineage>
        <taxon>Eukaryota</taxon>
        <taxon>Viridiplantae</taxon>
        <taxon>Streptophyta</taxon>
        <taxon>Embryophyta</taxon>
        <taxon>Tracheophyta</taxon>
        <taxon>Spermatophyta</taxon>
        <taxon>Magnoliopsida</taxon>
        <taxon>eudicotyledons</taxon>
        <taxon>Gunneridae</taxon>
        <taxon>Pentapetalae</taxon>
        <taxon>rosids</taxon>
        <taxon>fabids</taxon>
        <taxon>Malpighiales</taxon>
        <taxon>Linaceae</taxon>
        <taxon>Linum</taxon>
    </lineage>
</organism>